<comment type="caution">
    <text evidence="3">The sequence shown here is derived from an EMBL/GenBank/DDBJ whole genome shotgun (WGS) entry which is preliminary data.</text>
</comment>
<keyword evidence="4" id="KW-1185">Reference proteome</keyword>
<evidence type="ECO:0000313" key="3">
    <source>
        <dbReference type="EMBL" id="MFD1205224.1"/>
    </source>
</evidence>
<feature type="region of interest" description="Disordered" evidence="1">
    <location>
        <begin position="31"/>
        <end position="63"/>
    </location>
</feature>
<evidence type="ECO:0000256" key="1">
    <source>
        <dbReference type="SAM" id="MobiDB-lite"/>
    </source>
</evidence>
<evidence type="ECO:0000313" key="4">
    <source>
        <dbReference type="Proteomes" id="UP001597231"/>
    </source>
</evidence>
<feature type="compositionally biased region" description="Basic and acidic residues" evidence="1">
    <location>
        <begin position="40"/>
        <end position="54"/>
    </location>
</feature>
<dbReference type="InterPro" id="IPR057174">
    <property type="entry name" value="DUF7852"/>
</dbReference>
<proteinExistence type="predicted"/>
<reference evidence="4" key="1">
    <citation type="journal article" date="2019" name="Int. J. Syst. Evol. Microbiol.">
        <title>The Global Catalogue of Microorganisms (GCM) 10K type strain sequencing project: providing services to taxonomists for standard genome sequencing and annotation.</title>
        <authorList>
            <consortium name="The Broad Institute Genomics Platform"/>
            <consortium name="The Broad Institute Genome Sequencing Center for Infectious Disease"/>
            <person name="Wu L."/>
            <person name="Ma J."/>
        </authorList>
    </citation>
    <scope>NUCLEOTIDE SEQUENCE [LARGE SCALE GENOMIC DNA]</scope>
    <source>
        <strain evidence="4">CCUG 53915</strain>
    </source>
</reference>
<organism evidence="3 4">
    <name type="scientific">Sporosarcina contaminans</name>
    <dbReference type="NCBI Taxonomy" id="633403"/>
    <lineage>
        <taxon>Bacteria</taxon>
        <taxon>Bacillati</taxon>
        <taxon>Bacillota</taxon>
        <taxon>Bacilli</taxon>
        <taxon>Bacillales</taxon>
        <taxon>Caryophanaceae</taxon>
        <taxon>Sporosarcina</taxon>
    </lineage>
</organism>
<accession>A0ABW3TZ04</accession>
<dbReference type="NCBIfam" id="NF045793">
    <property type="entry name" value="BC_2427_fam"/>
    <property type="match status" value="1"/>
</dbReference>
<dbReference type="Proteomes" id="UP001597231">
    <property type="component" value="Unassembled WGS sequence"/>
</dbReference>
<gene>
    <name evidence="3" type="ORF">ACFQ38_08915</name>
</gene>
<sequence>MVCIKTPWLNSEEIKQRAFIRQIVVHTIGVEDETDDETDNPMHDALEDQSEENHAPVNDENTEEVEATSVCHIEKKCKGIQDESQDFPEEFLSDLEAVNEFAEMRQNDFPVEMNHSVIAELTNHPSSISESINETTSNITDLTLISTGDFSNREDKSIGFGISQLIHALKLIETIRTDYSTTTDASHHSIHDLNRKHEVNEKNSTNKQLEVERLLRLLKQVEVLKKATSEKVEHVIYSQTENESIHSSTLKNSTARNELTDSNMLREDFGINGVIERHEENIESKQMIMEQLINVLKKVQLTKNEQPIDDATLLQAEMASIDSSSSNTPANNVEAHESFNTAVESECDGNQSNPKQIAVERLITLVKTIANNKEKLPTQKDERLEDNADEMIEPSAQMALSNTIHCKTINIPFSTMIEMNDFLHAPLFGEVSQHTFDFLDPDNTKSIQMDTKFVSTTTHYPEQIICHLISSSIHEVITVSNVSQKDRRKHKNKQLKSNVIPLHTNQKAGESKRTEVEGNCKKIKVPVVIGEYSIETSVEEEILFEEQVISIKENSKNIIIENSHFTPTRLSKPIQNGACAALGGMLSLEGVIVQNIRYSELPNQDQEAKEKTEPIYLNEKILLELKIQLLQDQEMHIKEKCNEIR</sequence>
<dbReference type="EMBL" id="JBHTLT010000042">
    <property type="protein sequence ID" value="MFD1205224.1"/>
    <property type="molecule type" value="Genomic_DNA"/>
</dbReference>
<feature type="domain" description="DUF7852" evidence="2">
    <location>
        <begin position="403"/>
        <end position="634"/>
    </location>
</feature>
<evidence type="ECO:0000259" key="2">
    <source>
        <dbReference type="Pfam" id="PF25250"/>
    </source>
</evidence>
<dbReference type="Pfam" id="PF25250">
    <property type="entry name" value="DUF7852"/>
    <property type="match status" value="1"/>
</dbReference>
<protein>
    <submittedName>
        <fullName evidence="3">BC_2427 family protein</fullName>
    </submittedName>
</protein>
<name>A0ABW3TZ04_9BACL</name>